<evidence type="ECO:0000313" key="2">
    <source>
        <dbReference type="Proteomes" id="UP001055955"/>
    </source>
</evidence>
<keyword evidence="2" id="KW-1185">Reference proteome</keyword>
<organism evidence="1 2">
    <name type="scientific">Candidatus Comchoanobacter bicostacola</name>
    <dbReference type="NCBI Taxonomy" id="2919598"/>
    <lineage>
        <taxon>Bacteria</taxon>
        <taxon>Pseudomonadati</taxon>
        <taxon>Pseudomonadota</taxon>
        <taxon>Gammaproteobacteria</taxon>
        <taxon>Candidatus Comchoanobacterales</taxon>
        <taxon>Candidatus Comchoanobacteraceae</taxon>
        <taxon>Candidatus Comchoanobacter</taxon>
    </lineage>
</organism>
<name>A0ABY5DL12_9GAMM</name>
<evidence type="ECO:0000313" key="1">
    <source>
        <dbReference type="EMBL" id="UTC24379.1"/>
    </source>
</evidence>
<gene>
    <name evidence="1" type="ORF">MMH89_03995</name>
</gene>
<reference evidence="1 2" key="1">
    <citation type="journal article" date="2022" name="Nat. Microbiol.">
        <title>The microbiome of a bacterivorous marine choanoflagellate contains a resource-demanding obligate bacterial associate.</title>
        <authorList>
            <person name="Needham D.M."/>
            <person name="Poirier C."/>
            <person name="Bachy C."/>
            <person name="George E.E."/>
            <person name="Wilken S."/>
            <person name="Yung C.C.M."/>
            <person name="Limardo A.J."/>
            <person name="Morando M."/>
            <person name="Sudek L."/>
            <person name="Malmstrom R.R."/>
            <person name="Keeling P.J."/>
            <person name="Santoro A.E."/>
            <person name="Worden A.Z."/>
        </authorList>
    </citation>
    <scope>NUCLEOTIDE SEQUENCE [LARGE SCALE GENOMIC DNA]</scope>
    <source>
        <strain evidence="1 2">Comchoano-1</strain>
    </source>
</reference>
<proteinExistence type="predicted"/>
<protein>
    <submittedName>
        <fullName evidence="1">Uncharacterized protein</fullName>
    </submittedName>
</protein>
<dbReference type="RefSeq" id="WP_258568162.1">
    <property type="nucleotide sequence ID" value="NZ_CP092900.1"/>
</dbReference>
<dbReference type="Proteomes" id="UP001055955">
    <property type="component" value="Chromosome"/>
</dbReference>
<dbReference type="EMBL" id="CP092900">
    <property type="protein sequence ID" value="UTC24379.1"/>
    <property type="molecule type" value="Genomic_DNA"/>
</dbReference>
<sequence>MSKWNRDEGLKQDLEVKFAKLERGADAERFNGPQLAADIKASLKPAEPTDAKILEKLGPHSEQADQVRSAIIAELKVEDYVVATLYKNVLEALKAKEDLPVNLEDLATDAGRSHNAGEEVIKTVLEVKVPGKGMFSKVSMAESLKAALTDFKAIGVTKDEMDFCDVVRARSQLGSSFSHVVASFGLDSVLASLSGGSEAPHQLGDRMISAPTIKDLPAFGHSSLVTLLGQLDLSVGQVYVFPSWNDGELSFSTMIAPTVADLKAKVYEVMAERAKLGEDVTFKFGELPSSGFFAGLSGSSAK</sequence>
<accession>A0ABY5DL12</accession>